<dbReference type="PANTHER" id="PTHR10286">
    <property type="entry name" value="INORGANIC PYROPHOSPHATASE"/>
    <property type="match status" value="1"/>
</dbReference>
<evidence type="ECO:0000256" key="1">
    <source>
        <dbReference type="ARBA" id="ARBA00001946"/>
    </source>
</evidence>
<gene>
    <name evidence="6" type="ORF">HU137_06070</name>
</gene>
<sequence>MASCESKNAENYPLKSEDGHFHAVVEIPAGTNKKYEFSPESISYEIDQRDGKDRVIRYLPYFGNYGFIPSTLSNKAEGGDGDPLDIIVISESLSQGTLLPVIPLGTVKLMDQGENDYKIIAVPANSDLDLLKIKTFQSFKSKYPSIIQIIEIWLTNYDSDSLLIEGWLDEKETETYILENAVTN</sequence>
<evidence type="ECO:0000313" key="7">
    <source>
        <dbReference type="Proteomes" id="UP000552241"/>
    </source>
</evidence>
<evidence type="ECO:0000313" key="6">
    <source>
        <dbReference type="EMBL" id="MBA5629337.1"/>
    </source>
</evidence>
<evidence type="ECO:0000256" key="4">
    <source>
        <dbReference type="ARBA" id="ARBA00022801"/>
    </source>
</evidence>
<organism evidence="6 7">
    <name type="scientific">Moheibacter lacus</name>
    <dbReference type="NCBI Taxonomy" id="2745851"/>
    <lineage>
        <taxon>Bacteria</taxon>
        <taxon>Pseudomonadati</taxon>
        <taxon>Bacteroidota</taxon>
        <taxon>Flavobacteriia</taxon>
        <taxon>Flavobacteriales</taxon>
        <taxon>Weeksellaceae</taxon>
        <taxon>Moheibacter</taxon>
    </lineage>
</organism>
<reference evidence="6 7" key="1">
    <citation type="submission" date="2020-07" db="EMBL/GenBank/DDBJ databases">
        <title>Moheibacter lacus sp. nov., a member of the family Flavobacteriaceae isolated from freshwater lake sediment.</title>
        <authorList>
            <person name="Liu Y."/>
        </authorList>
    </citation>
    <scope>NUCLEOTIDE SEQUENCE [LARGE SCALE GENOMIC DNA]</scope>
    <source>
        <strain evidence="6 7">BDHS18</strain>
    </source>
</reference>
<evidence type="ECO:0000256" key="2">
    <source>
        <dbReference type="ARBA" id="ARBA00012146"/>
    </source>
</evidence>
<dbReference type="GO" id="GO:0005737">
    <property type="term" value="C:cytoplasm"/>
    <property type="evidence" value="ECO:0007669"/>
    <property type="project" value="InterPro"/>
</dbReference>
<dbReference type="Gene3D" id="3.90.80.10">
    <property type="entry name" value="Inorganic pyrophosphatase"/>
    <property type="match status" value="1"/>
</dbReference>
<evidence type="ECO:0000256" key="3">
    <source>
        <dbReference type="ARBA" id="ARBA00022723"/>
    </source>
</evidence>
<dbReference type="SUPFAM" id="SSF50324">
    <property type="entry name" value="Inorganic pyrophosphatase"/>
    <property type="match status" value="1"/>
</dbReference>
<dbReference type="GO" id="GO:0004427">
    <property type="term" value="F:inorganic diphosphate phosphatase activity"/>
    <property type="evidence" value="ECO:0007669"/>
    <property type="project" value="UniProtKB-EC"/>
</dbReference>
<keyword evidence="7" id="KW-1185">Reference proteome</keyword>
<dbReference type="AlphaFoldDB" id="A0A838ZPG8"/>
<proteinExistence type="predicted"/>
<dbReference type="GO" id="GO:0006796">
    <property type="term" value="P:phosphate-containing compound metabolic process"/>
    <property type="evidence" value="ECO:0007669"/>
    <property type="project" value="InterPro"/>
</dbReference>
<keyword evidence="4" id="KW-0378">Hydrolase</keyword>
<evidence type="ECO:0000256" key="5">
    <source>
        <dbReference type="ARBA" id="ARBA00022842"/>
    </source>
</evidence>
<dbReference type="Proteomes" id="UP000552241">
    <property type="component" value="Unassembled WGS sequence"/>
</dbReference>
<name>A0A838ZPG8_9FLAO</name>
<comment type="cofactor">
    <cofactor evidence="1">
        <name>Mg(2+)</name>
        <dbReference type="ChEBI" id="CHEBI:18420"/>
    </cofactor>
</comment>
<dbReference type="InterPro" id="IPR036649">
    <property type="entry name" value="Pyrophosphatase_sf"/>
</dbReference>
<keyword evidence="5" id="KW-0460">Magnesium</keyword>
<comment type="caution">
    <text evidence="6">The sequence shown here is derived from an EMBL/GenBank/DDBJ whole genome shotgun (WGS) entry which is preliminary data.</text>
</comment>
<accession>A0A838ZPG8</accession>
<protein>
    <recommendedName>
        <fullName evidence="2">inorganic diphosphatase</fullName>
        <ecNumber evidence="2">3.6.1.1</ecNumber>
    </recommendedName>
</protein>
<dbReference type="GO" id="GO:0000287">
    <property type="term" value="F:magnesium ion binding"/>
    <property type="evidence" value="ECO:0007669"/>
    <property type="project" value="InterPro"/>
</dbReference>
<dbReference type="PROSITE" id="PS00387">
    <property type="entry name" value="PPASE"/>
    <property type="match status" value="1"/>
</dbReference>
<dbReference type="EMBL" id="JACDZE010000001">
    <property type="protein sequence ID" value="MBA5629337.1"/>
    <property type="molecule type" value="Genomic_DNA"/>
</dbReference>
<keyword evidence="3" id="KW-0479">Metal-binding</keyword>
<dbReference type="Pfam" id="PF00719">
    <property type="entry name" value="Pyrophosphatase"/>
    <property type="match status" value="1"/>
</dbReference>
<dbReference type="InterPro" id="IPR008162">
    <property type="entry name" value="Pyrophosphatase"/>
</dbReference>
<dbReference type="EC" id="3.6.1.1" evidence="2"/>